<evidence type="ECO:0000313" key="3">
    <source>
        <dbReference type="EMBL" id="CAH3017025.1"/>
    </source>
</evidence>
<evidence type="ECO:0000259" key="2">
    <source>
        <dbReference type="Pfam" id="PF06974"/>
    </source>
</evidence>
<feature type="transmembrane region" description="Helical" evidence="1">
    <location>
        <begin position="77"/>
        <end position="106"/>
    </location>
</feature>
<dbReference type="InterPro" id="IPR045034">
    <property type="entry name" value="O-acyltransferase_WSD1-like"/>
</dbReference>
<reference evidence="3 4" key="1">
    <citation type="submission" date="2022-05" db="EMBL/GenBank/DDBJ databases">
        <authorList>
            <consortium name="Genoscope - CEA"/>
            <person name="William W."/>
        </authorList>
    </citation>
    <scope>NUCLEOTIDE SEQUENCE [LARGE SCALE GENOMIC DNA]</scope>
</reference>
<dbReference type="PANTHER" id="PTHR31650">
    <property type="entry name" value="O-ACYLTRANSFERASE (WSD1-LIKE) FAMILY PROTEIN"/>
    <property type="match status" value="1"/>
</dbReference>
<dbReference type="EMBL" id="CALNXI010000053">
    <property type="protein sequence ID" value="CAH3017025.1"/>
    <property type="molecule type" value="Genomic_DNA"/>
</dbReference>
<evidence type="ECO:0000256" key="1">
    <source>
        <dbReference type="SAM" id="Phobius"/>
    </source>
</evidence>
<comment type="caution">
    <text evidence="3">The sequence shown here is derived from an EMBL/GenBank/DDBJ whole genome shotgun (WGS) entry which is preliminary data.</text>
</comment>
<proteinExistence type="predicted"/>
<sequence length="588" mass="66484">MRTKQRGREDPTLSSMAASSCLDVTESMRSTNDGCWASPRNSLRLNQTSPIEILAENNNRSKSVKSKRLTHPSESIFLLRVFLFTAHCVINTILFTLFICVAILVVPVCYCVRKTLLICSLRNDRDGMLRTMSSSDAMWLVNLASTKNTTAVSNIFFTFEGVISVDEIQNFILEKLLLQGPLRSNNLPLGKFKHVPVRIISGYGWKEISNLNISGYILERKEKSSLMPVDLTGISEVLDTCNLEKLWRILVFPNFDEGDTGVLFQIHESLADIFPSSKVVLESLDYKTIYLKKHCFLLGRLATYFCACYRGPFVILKRLLMKKQRDFSLTPSQEASDSFHVSWSRAVDFKSVKRIKDITRTKVETVLLSCVAGAIRSYLQKHKYQDPDDILVCIRTDIRPQHTKLNLDNKSSLAFVKLPVGTEGAVPRLWETRRRIDKFSFTLETIIIYGFIKLCLLLFPLSVGRRIINYLTEKVSCTVTQIPGPNTPVYLNGKMAKMMACWAPRKTENGLSISITNHGGQIRLGLVTHHSPISDSSVLLAEFEREVADLASHLGKRALPSHLRWRLKVDQQVNEVAEEREVTGGETV</sequence>
<accession>A0ABN8LNM4</accession>
<dbReference type="PANTHER" id="PTHR31650:SF1">
    <property type="entry name" value="WAX ESTER SYNTHASE_DIACYLGLYCEROL ACYLTRANSFERASE 4-RELATED"/>
    <property type="match status" value="1"/>
</dbReference>
<feature type="transmembrane region" description="Helical" evidence="1">
    <location>
        <begin position="441"/>
        <end position="461"/>
    </location>
</feature>
<keyword evidence="1" id="KW-1133">Transmembrane helix</keyword>
<keyword evidence="1" id="KW-0472">Membrane</keyword>
<feature type="domain" description="O-acyltransferase WSD1 C-terminal" evidence="2">
    <location>
        <begin position="409"/>
        <end position="549"/>
    </location>
</feature>
<evidence type="ECO:0000313" key="4">
    <source>
        <dbReference type="Proteomes" id="UP001159427"/>
    </source>
</evidence>
<keyword evidence="1" id="KW-0812">Transmembrane</keyword>
<dbReference type="Proteomes" id="UP001159427">
    <property type="component" value="Unassembled WGS sequence"/>
</dbReference>
<name>A0ABN8LNM4_9CNID</name>
<keyword evidence="4" id="KW-1185">Reference proteome</keyword>
<dbReference type="InterPro" id="IPR009721">
    <property type="entry name" value="O-acyltransferase_WSD1_C"/>
</dbReference>
<dbReference type="Pfam" id="PF06974">
    <property type="entry name" value="WS_DGAT_C"/>
    <property type="match status" value="1"/>
</dbReference>
<organism evidence="3 4">
    <name type="scientific">Porites evermanni</name>
    <dbReference type="NCBI Taxonomy" id="104178"/>
    <lineage>
        <taxon>Eukaryota</taxon>
        <taxon>Metazoa</taxon>
        <taxon>Cnidaria</taxon>
        <taxon>Anthozoa</taxon>
        <taxon>Hexacorallia</taxon>
        <taxon>Scleractinia</taxon>
        <taxon>Fungiina</taxon>
        <taxon>Poritidae</taxon>
        <taxon>Porites</taxon>
    </lineage>
</organism>
<dbReference type="PROSITE" id="PS51257">
    <property type="entry name" value="PROKAR_LIPOPROTEIN"/>
    <property type="match status" value="1"/>
</dbReference>
<protein>
    <recommendedName>
        <fullName evidence="2">O-acyltransferase WSD1 C-terminal domain-containing protein</fullName>
    </recommendedName>
</protein>
<gene>
    <name evidence="3" type="ORF">PEVE_00034749</name>
</gene>